<evidence type="ECO:0000313" key="3">
    <source>
        <dbReference type="Proteomes" id="UP001292094"/>
    </source>
</evidence>
<evidence type="ECO:0000256" key="1">
    <source>
        <dbReference type="SAM" id="MobiDB-lite"/>
    </source>
</evidence>
<accession>A0AAE1TXK3</accession>
<protein>
    <submittedName>
        <fullName evidence="2">Uncharacterized protein</fullName>
    </submittedName>
</protein>
<feature type="region of interest" description="Disordered" evidence="1">
    <location>
        <begin position="94"/>
        <end position="121"/>
    </location>
</feature>
<evidence type="ECO:0000313" key="2">
    <source>
        <dbReference type="EMBL" id="KAK4301131.1"/>
    </source>
</evidence>
<proteinExistence type="predicted"/>
<feature type="compositionally biased region" description="Acidic residues" evidence="1">
    <location>
        <begin position="107"/>
        <end position="121"/>
    </location>
</feature>
<reference evidence="2" key="1">
    <citation type="submission" date="2023-11" db="EMBL/GenBank/DDBJ databases">
        <title>Genome assemblies of two species of porcelain crab, Petrolisthes cinctipes and Petrolisthes manimaculis (Anomura: Porcellanidae).</title>
        <authorList>
            <person name="Angst P."/>
        </authorList>
    </citation>
    <scope>NUCLEOTIDE SEQUENCE</scope>
    <source>
        <strain evidence="2">PB745_02</strain>
        <tissue evidence="2">Gill</tissue>
    </source>
</reference>
<comment type="caution">
    <text evidence="2">The sequence shown here is derived from an EMBL/GenBank/DDBJ whole genome shotgun (WGS) entry which is preliminary data.</text>
</comment>
<keyword evidence="3" id="KW-1185">Reference proteome</keyword>
<organism evidence="2 3">
    <name type="scientific">Petrolisthes manimaculis</name>
    <dbReference type="NCBI Taxonomy" id="1843537"/>
    <lineage>
        <taxon>Eukaryota</taxon>
        <taxon>Metazoa</taxon>
        <taxon>Ecdysozoa</taxon>
        <taxon>Arthropoda</taxon>
        <taxon>Crustacea</taxon>
        <taxon>Multicrustacea</taxon>
        <taxon>Malacostraca</taxon>
        <taxon>Eumalacostraca</taxon>
        <taxon>Eucarida</taxon>
        <taxon>Decapoda</taxon>
        <taxon>Pleocyemata</taxon>
        <taxon>Anomura</taxon>
        <taxon>Galatheoidea</taxon>
        <taxon>Porcellanidae</taxon>
        <taxon>Petrolisthes</taxon>
    </lineage>
</organism>
<sequence length="121" mass="14009">MIEVYKILNQCYDPAVNIEFQLRVGPTRGNRLKSFKLRCRTRLWQGVFHVRVVNIWNSLPNSVVEAKTLASFERRLDKHWMGQPIKYNFETLVLTDTPGQGPPNKESDEESGLSMDTDLDI</sequence>
<dbReference type="AlphaFoldDB" id="A0AAE1TXK3"/>
<gene>
    <name evidence="2" type="ORF">Pmani_026713</name>
</gene>
<name>A0AAE1TXK3_9EUCA</name>
<dbReference type="EMBL" id="JAWZYT010002921">
    <property type="protein sequence ID" value="KAK4301131.1"/>
    <property type="molecule type" value="Genomic_DNA"/>
</dbReference>
<dbReference type="Proteomes" id="UP001292094">
    <property type="component" value="Unassembled WGS sequence"/>
</dbReference>